<dbReference type="PRINTS" id="PR00237">
    <property type="entry name" value="GPCRRHODOPSN"/>
</dbReference>
<evidence type="ECO:0000256" key="3">
    <source>
        <dbReference type="ARBA" id="ARBA00022989"/>
    </source>
</evidence>
<dbReference type="InterPro" id="IPR017452">
    <property type="entry name" value="GPCR_Rhodpsn_7TM"/>
</dbReference>
<dbReference type="EMBL" id="VSWD01000005">
    <property type="protein sequence ID" value="KAK3103450.1"/>
    <property type="molecule type" value="Genomic_DNA"/>
</dbReference>
<dbReference type="GO" id="GO:0005886">
    <property type="term" value="C:plasma membrane"/>
    <property type="evidence" value="ECO:0007669"/>
    <property type="project" value="TreeGrafter"/>
</dbReference>
<reference evidence="10" key="1">
    <citation type="submission" date="2019-08" db="EMBL/GenBank/DDBJ databases">
        <title>The improved chromosome-level genome for the pearl oyster Pinctada fucata martensii using PacBio sequencing and Hi-C.</title>
        <authorList>
            <person name="Zheng Z."/>
        </authorList>
    </citation>
    <scope>NUCLEOTIDE SEQUENCE</scope>
    <source>
        <strain evidence="10">ZZ-2019</strain>
        <tissue evidence="10">Adductor muscle</tissue>
    </source>
</reference>
<keyword evidence="3 8" id="KW-1133">Transmembrane helix</keyword>
<evidence type="ECO:0000256" key="1">
    <source>
        <dbReference type="ARBA" id="ARBA00004141"/>
    </source>
</evidence>
<dbReference type="PANTHER" id="PTHR24243">
    <property type="entry name" value="G-PROTEIN COUPLED RECEPTOR"/>
    <property type="match status" value="1"/>
</dbReference>
<evidence type="ECO:0000256" key="2">
    <source>
        <dbReference type="ARBA" id="ARBA00022692"/>
    </source>
</evidence>
<feature type="transmembrane region" description="Helical" evidence="8">
    <location>
        <begin position="204"/>
        <end position="225"/>
    </location>
</feature>
<name>A0AA88YEB0_PINIB</name>
<dbReference type="SUPFAM" id="SSF81321">
    <property type="entry name" value="Family A G protein-coupled receptor-like"/>
    <property type="match status" value="1"/>
</dbReference>
<evidence type="ECO:0000256" key="7">
    <source>
        <dbReference type="ARBA" id="ARBA00023224"/>
    </source>
</evidence>
<keyword evidence="11" id="KW-1185">Reference proteome</keyword>
<evidence type="ECO:0000256" key="8">
    <source>
        <dbReference type="SAM" id="Phobius"/>
    </source>
</evidence>
<dbReference type="PROSITE" id="PS50262">
    <property type="entry name" value="G_PROTEIN_RECEP_F1_2"/>
    <property type="match status" value="1"/>
</dbReference>
<organism evidence="10 11">
    <name type="scientific">Pinctada imbricata</name>
    <name type="common">Atlantic pearl-oyster</name>
    <name type="synonym">Pinctada martensii</name>
    <dbReference type="NCBI Taxonomy" id="66713"/>
    <lineage>
        <taxon>Eukaryota</taxon>
        <taxon>Metazoa</taxon>
        <taxon>Spiralia</taxon>
        <taxon>Lophotrochozoa</taxon>
        <taxon>Mollusca</taxon>
        <taxon>Bivalvia</taxon>
        <taxon>Autobranchia</taxon>
        <taxon>Pteriomorphia</taxon>
        <taxon>Pterioida</taxon>
        <taxon>Pterioidea</taxon>
        <taxon>Pteriidae</taxon>
        <taxon>Pinctada</taxon>
    </lineage>
</organism>
<keyword evidence="6" id="KW-0675">Receptor</keyword>
<feature type="domain" description="G-protein coupled receptors family 1 profile" evidence="9">
    <location>
        <begin position="47"/>
        <end position="383"/>
    </location>
</feature>
<comment type="subcellular location">
    <subcellularLocation>
        <location evidence="1">Membrane</location>
        <topology evidence="1">Multi-pass membrane protein</topology>
    </subcellularLocation>
</comment>
<keyword evidence="5 8" id="KW-0472">Membrane</keyword>
<protein>
    <recommendedName>
        <fullName evidence="9">G-protein coupled receptors family 1 profile domain-containing protein</fullName>
    </recommendedName>
</protein>
<feature type="transmembrane region" description="Helical" evidence="8">
    <location>
        <begin position="322"/>
        <end position="344"/>
    </location>
</feature>
<feature type="transmembrane region" description="Helical" evidence="8">
    <location>
        <begin position="364"/>
        <end position="386"/>
    </location>
</feature>
<keyword evidence="7" id="KW-0807">Transducer</keyword>
<dbReference type="CDD" id="cd00637">
    <property type="entry name" value="7tm_classA_rhodopsin-like"/>
    <property type="match status" value="1"/>
</dbReference>
<dbReference type="AlphaFoldDB" id="A0AA88YEB0"/>
<comment type="caution">
    <text evidence="10">The sequence shown here is derived from an EMBL/GenBank/DDBJ whole genome shotgun (WGS) entry which is preliminary data.</text>
</comment>
<feature type="transmembrane region" description="Helical" evidence="8">
    <location>
        <begin position="147"/>
        <end position="169"/>
    </location>
</feature>
<dbReference type="Pfam" id="PF00001">
    <property type="entry name" value="7tm_1"/>
    <property type="match status" value="1"/>
</dbReference>
<dbReference type="GO" id="GO:0004930">
    <property type="term" value="F:G protein-coupled receptor activity"/>
    <property type="evidence" value="ECO:0007669"/>
    <property type="project" value="UniProtKB-KW"/>
</dbReference>
<evidence type="ECO:0000256" key="4">
    <source>
        <dbReference type="ARBA" id="ARBA00023040"/>
    </source>
</evidence>
<sequence>MNCTESSFPDFQDFTRNTAFHDHPGFTRNLDLSTALIGTGAFIGILGNVCVILIYSCRMQKRKDDRYFIPCLAFVNLAAIIVSTIFFVSVNVFQTDFKSGFSCKALHFLNRAIFVTTLLMLLIIAVQRYKKICRTFRNRISLFWKRIAILTNVTLGILISIPAVFFYGVTETGRNVTENVTVTAEYRCELLEYDDYHYKAALCVYTVILFILILTAVICITLLYLRIGKQIKKNVQTRSKKMSSSTTSLFSNSLTQNDVTIKRPKSESGMFKVTRQESDLSFPTLVEYSGNGISMRRATSDVHSNSTASNGPKSLNIYRYSYMFFTISLVTFVSYIPPFILIILEAVYGDVLNWGGVSLVQTHVLIMLRRMYFLSYVINPFLFGLFDRTFRRELKIVLSRCRH</sequence>
<feature type="transmembrane region" description="Helical" evidence="8">
    <location>
        <begin position="67"/>
        <end position="88"/>
    </location>
</feature>
<dbReference type="PANTHER" id="PTHR24243:SF224">
    <property type="entry name" value="G-PROTEIN COUPLED RECEPTOR 19-RELATED"/>
    <property type="match status" value="1"/>
</dbReference>
<evidence type="ECO:0000256" key="6">
    <source>
        <dbReference type="ARBA" id="ARBA00023170"/>
    </source>
</evidence>
<evidence type="ECO:0000313" key="10">
    <source>
        <dbReference type="EMBL" id="KAK3103450.1"/>
    </source>
</evidence>
<proteinExistence type="predicted"/>
<evidence type="ECO:0000256" key="5">
    <source>
        <dbReference type="ARBA" id="ARBA00023136"/>
    </source>
</evidence>
<keyword evidence="4" id="KW-0297">G-protein coupled receptor</keyword>
<feature type="transmembrane region" description="Helical" evidence="8">
    <location>
        <begin position="108"/>
        <end position="126"/>
    </location>
</feature>
<evidence type="ECO:0000259" key="9">
    <source>
        <dbReference type="PROSITE" id="PS50262"/>
    </source>
</evidence>
<gene>
    <name evidence="10" type="ORF">FSP39_019343</name>
</gene>
<evidence type="ECO:0000313" key="11">
    <source>
        <dbReference type="Proteomes" id="UP001186944"/>
    </source>
</evidence>
<dbReference type="Proteomes" id="UP001186944">
    <property type="component" value="Unassembled WGS sequence"/>
</dbReference>
<feature type="transmembrane region" description="Helical" evidence="8">
    <location>
        <begin position="35"/>
        <end position="55"/>
    </location>
</feature>
<accession>A0AA88YEB0</accession>
<dbReference type="InterPro" id="IPR000276">
    <property type="entry name" value="GPCR_Rhodpsn"/>
</dbReference>
<dbReference type="Gene3D" id="1.20.1070.10">
    <property type="entry name" value="Rhodopsin 7-helix transmembrane proteins"/>
    <property type="match status" value="1"/>
</dbReference>
<keyword evidence="2 8" id="KW-0812">Transmembrane</keyword>